<dbReference type="PROSITE" id="PS50234">
    <property type="entry name" value="VWFA"/>
    <property type="match status" value="1"/>
</dbReference>
<protein>
    <submittedName>
        <fullName evidence="3">VWA domain-containing protein</fullName>
    </submittedName>
</protein>
<dbReference type="SMART" id="SM00327">
    <property type="entry name" value="VWA"/>
    <property type="match status" value="1"/>
</dbReference>
<proteinExistence type="predicted"/>
<dbReference type="Proteomes" id="UP000614469">
    <property type="component" value="Unassembled WGS sequence"/>
</dbReference>
<dbReference type="Pfam" id="PF13400">
    <property type="entry name" value="Tad"/>
    <property type="match status" value="1"/>
</dbReference>
<dbReference type="InterPro" id="IPR036465">
    <property type="entry name" value="vWFA_dom_sf"/>
</dbReference>
<keyword evidence="1" id="KW-0812">Transmembrane</keyword>
<dbReference type="SUPFAM" id="SSF53300">
    <property type="entry name" value="vWA-like"/>
    <property type="match status" value="1"/>
</dbReference>
<gene>
    <name evidence="3" type="ORF">H8E29_17450</name>
</gene>
<keyword evidence="1" id="KW-0472">Membrane</keyword>
<reference evidence="3 4" key="1">
    <citation type="submission" date="2020-08" db="EMBL/GenBank/DDBJ databases">
        <title>Bridging the membrane lipid divide: bacteria of the FCB group superphylum have the potential to synthesize archaeal ether lipids.</title>
        <authorList>
            <person name="Villanueva L."/>
            <person name="Von Meijenfeldt F.A.B."/>
            <person name="Westbye A.B."/>
            <person name="Yadav S."/>
            <person name="Hopmans E.C."/>
            <person name="Dutilh B.E."/>
            <person name="Sinninghe Damste J.S."/>
        </authorList>
    </citation>
    <scope>NUCLEOTIDE SEQUENCE [LARGE SCALE GENOMIC DNA]</scope>
    <source>
        <strain evidence="3">NIOZ-UU36</strain>
    </source>
</reference>
<feature type="transmembrane region" description="Helical" evidence="1">
    <location>
        <begin position="30"/>
        <end position="56"/>
    </location>
</feature>
<organism evidence="3 4">
    <name type="scientific">Candidatus Desulfolinea nitratireducens</name>
    <dbReference type="NCBI Taxonomy" id="2841698"/>
    <lineage>
        <taxon>Bacteria</taxon>
        <taxon>Bacillati</taxon>
        <taxon>Chloroflexota</taxon>
        <taxon>Anaerolineae</taxon>
        <taxon>Anaerolineales</taxon>
        <taxon>Anaerolineales incertae sedis</taxon>
        <taxon>Candidatus Desulfolinea</taxon>
    </lineage>
</organism>
<accession>A0A8J6NPG0</accession>
<keyword evidence="1" id="KW-1133">Transmembrane helix</keyword>
<evidence type="ECO:0000313" key="3">
    <source>
        <dbReference type="EMBL" id="MBC8337045.1"/>
    </source>
</evidence>
<evidence type="ECO:0000259" key="2">
    <source>
        <dbReference type="PROSITE" id="PS50234"/>
    </source>
</evidence>
<dbReference type="InterPro" id="IPR028087">
    <property type="entry name" value="Tad_N"/>
</dbReference>
<comment type="caution">
    <text evidence="3">The sequence shown here is derived from an EMBL/GenBank/DDBJ whole genome shotgun (WGS) entry which is preliminary data.</text>
</comment>
<dbReference type="AlphaFoldDB" id="A0A8J6NPG0"/>
<evidence type="ECO:0000313" key="4">
    <source>
        <dbReference type="Proteomes" id="UP000614469"/>
    </source>
</evidence>
<dbReference type="Gene3D" id="3.40.50.410">
    <property type="entry name" value="von Willebrand factor, type A domain"/>
    <property type="match status" value="2"/>
</dbReference>
<evidence type="ECO:0000256" key="1">
    <source>
        <dbReference type="SAM" id="Phobius"/>
    </source>
</evidence>
<name>A0A8J6NPG0_9CHLR</name>
<dbReference type="InterPro" id="IPR002035">
    <property type="entry name" value="VWF_A"/>
</dbReference>
<sequence>MKKIFIRINNFIKNPLQPLVSANNPERGQVIIIVAMAMIGLVAFVGLAIDTGLVFVGQGRLRRAVDAAALAAASNFRQGYDIDELRDSAYELLVLNGVIDPLADPTLVSQVDTCLSLPEDPELCVGEEEGGRKLVRVDATGTVDLAFLSVIGINDVSISASATGEAASMDLVLVIDTSDSMARDTGGAGQADNDPSVCNLDNSCYPFHDVKDAADYFVSQLVFPYDRVAVIAFDREARIYDFVDLEFEAEAADVDDLGGFSNDLTAIGNAIGGMKVYDPRKPPSPWTGDCDDMPAGWPGPCRRYISTIYQGMDCPHFFATGNPTDCTTTNIGEGVYDTGNLLASDGRREAHWVVVLLTDGAANSSLNGSYCPDVWWGDPFCRSNLEANWKRYCFDNSYTWCLKPKIDGGPGGELDDSTDRKYNSDDFARDMFDYVGINQDATIFTIGLGDQVVTSLPIVDGQGAGERLLAYAASDAVGAGLYIQSASSGDLQAAFDQILDRIATRLSK</sequence>
<dbReference type="EMBL" id="JACNJN010000222">
    <property type="protein sequence ID" value="MBC8337045.1"/>
    <property type="molecule type" value="Genomic_DNA"/>
</dbReference>
<feature type="domain" description="VWFA" evidence="2">
    <location>
        <begin position="170"/>
        <end position="502"/>
    </location>
</feature>